<dbReference type="GO" id="GO:0016788">
    <property type="term" value="F:hydrolase activity, acting on ester bonds"/>
    <property type="evidence" value="ECO:0007669"/>
    <property type="project" value="UniProtKB-ARBA"/>
</dbReference>
<dbReference type="STRING" id="582675.SAMN05192565_10240"/>
<feature type="domain" description="SGNH hydrolase-type esterase" evidence="1">
    <location>
        <begin position="68"/>
        <end position="221"/>
    </location>
</feature>
<proteinExistence type="predicted"/>
<evidence type="ECO:0000313" key="2">
    <source>
        <dbReference type="EMBL" id="SFG34913.1"/>
    </source>
</evidence>
<protein>
    <submittedName>
        <fullName evidence="2">Lysophospholipase L1</fullName>
    </submittedName>
</protein>
<dbReference type="OrthoDB" id="8355047at2"/>
<dbReference type="Gene3D" id="3.40.50.1110">
    <property type="entry name" value="SGNH hydrolase"/>
    <property type="match status" value="1"/>
</dbReference>
<reference evidence="3" key="1">
    <citation type="submission" date="2016-10" db="EMBL/GenBank/DDBJ databases">
        <authorList>
            <person name="Varghese N."/>
            <person name="Submissions S."/>
        </authorList>
    </citation>
    <scope>NUCLEOTIDE SEQUENCE [LARGE SCALE GENOMIC DNA]</scope>
    <source>
        <strain evidence="3">Gh-105</strain>
    </source>
</reference>
<dbReference type="Pfam" id="PF13472">
    <property type="entry name" value="Lipase_GDSL_2"/>
    <property type="match status" value="1"/>
</dbReference>
<dbReference type="SUPFAM" id="SSF52266">
    <property type="entry name" value="SGNH hydrolase"/>
    <property type="match status" value="1"/>
</dbReference>
<dbReference type="EMBL" id="FOPM01000002">
    <property type="protein sequence ID" value="SFG34913.1"/>
    <property type="molecule type" value="Genomic_DNA"/>
</dbReference>
<name>A0A1I2R4E8_9HYPH</name>
<dbReference type="InterPro" id="IPR013830">
    <property type="entry name" value="SGNH_hydro"/>
</dbReference>
<sequence>MRSDDARTRSGQWTRRGVLVAACSALASSAEDEAPRNRRLAGAHLARRLPEIRAALDAAKPGFAFVAGNSHAELLGDALARRIPVVNGGIGGASARLYARQVDALRFRVPAGVAVLMLGTNDVLRRAAPRSAVTLAGFEAAATRILGWLRADAETVLVAAVPPLGPEAEAERDPLAVAAYSTALRHLCERTGCEFFDPFAEFRDGGPGLTTRAAPPDGVHLRDYDGLAASLVTRLGGRG</sequence>
<dbReference type="InterPro" id="IPR036514">
    <property type="entry name" value="SGNH_hydro_sf"/>
</dbReference>
<organism evidence="2 3">
    <name type="scientific">Methylobacterium gossipiicola</name>
    <dbReference type="NCBI Taxonomy" id="582675"/>
    <lineage>
        <taxon>Bacteria</taxon>
        <taxon>Pseudomonadati</taxon>
        <taxon>Pseudomonadota</taxon>
        <taxon>Alphaproteobacteria</taxon>
        <taxon>Hyphomicrobiales</taxon>
        <taxon>Methylobacteriaceae</taxon>
        <taxon>Methylobacterium</taxon>
    </lineage>
</organism>
<dbReference type="AlphaFoldDB" id="A0A1I2R4E8"/>
<dbReference type="PANTHER" id="PTHR30383">
    <property type="entry name" value="THIOESTERASE 1/PROTEASE 1/LYSOPHOSPHOLIPASE L1"/>
    <property type="match status" value="1"/>
</dbReference>
<keyword evidence="3" id="KW-1185">Reference proteome</keyword>
<gene>
    <name evidence="2" type="ORF">SAMN05192565_10240</name>
</gene>
<dbReference type="Proteomes" id="UP000199229">
    <property type="component" value="Unassembled WGS sequence"/>
</dbReference>
<evidence type="ECO:0000259" key="1">
    <source>
        <dbReference type="Pfam" id="PF13472"/>
    </source>
</evidence>
<accession>A0A1I2R4E8</accession>
<evidence type="ECO:0000313" key="3">
    <source>
        <dbReference type="Proteomes" id="UP000199229"/>
    </source>
</evidence>
<dbReference type="InterPro" id="IPR051532">
    <property type="entry name" value="Ester_Hydrolysis_Enzymes"/>
</dbReference>
<dbReference type="RefSeq" id="WP_091968365.1">
    <property type="nucleotide sequence ID" value="NZ_FOPM01000002.1"/>
</dbReference>